<evidence type="ECO:0000313" key="3">
    <source>
        <dbReference type="EMBL" id="MVB08833.1"/>
    </source>
</evidence>
<name>A0A7M4DAE9_9BACT</name>
<accession>A0A7M4DAE9</accession>
<dbReference type="AlphaFoldDB" id="A0A7M4DAE9"/>
<evidence type="ECO:0000313" key="5">
    <source>
        <dbReference type="Proteomes" id="UP000462449"/>
    </source>
</evidence>
<reference evidence="3 4" key="1">
    <citation type="submission" date="2019-11" db="EMBL/GenBank/DDBJ databases">
        <title>Draft genome sequence of Labilibaculum sp. strain SYP isolated from Black Sea.</title>
        <authorList>
            <person name="Yadav S."/>
            <person name="Villanueva L."/>
        </authorList>
    </citation>
    <scope>NUCLEOTIDE SEQUENCE [LARGE SCALE GENOMIC DNA]</scope>
    <source>
        <strain evidence="3 4">44</strain>
    </source>
</reference>
<sequence length="100" mass="11717">MYGLTQQDMIWIKEAIKKLPEIQEAILFGSRAMGNYKIASDVDLCIKGSKINSQIVLSLRELLEEEYSLPYFFDVVHYEQITNEELRRHIDEQGKNLFGY</sequence>
<keyword evidence="2" id="KW-0808">Transferase</keyword>
<reference evidence="2 5" key="2">
    <citation type="submission" date="2019-12" db="EMBL/GenBank/DDBJ databases">
        <title>Draft genome sequence of Labilibaculum sp. strain 44 isolated from deep waters of Black Sea.</title>
        <authorList>
            <person name="Yadav S."/>
            <person name="Villanueva L."/>
        </authorList>
    </citation>
    <scope>NUCLEOTIDE SEQUENCE [LARGE SCALE GENOMIC DNA]</scope>
    <source>
        <strain evidence="2 5">44</strain>
    </source>
</reference>
<protein>
    <submittedName>
        <fullName evidence="2">Nucleotidyltransferase domain-containing protein</fullName>
    </submittedName>
</protein>
<evidence type="ECO:0000313" key="4">
    <source>
        <dbReference type="Proteomes" id="UP000285951"/>
    </source>
</evidence>
<dbReference type="Proteomes" id="UP000462449">
    <property type="component" value="Unassembled WGS sequence"/>
</dbReference>
<dbReference type="EMBL" id="WOTW01000055">
    <property type="protein sequence ID" value="MUP39628.1"/>
    <property type="molecule type" value="Genomic_DNA"/>
</dbReference>
<comment type="caution">
    <text evidence="2">The sequence shown here is derived from an EMBL/GenBank/DDBJ whole genome shotgun (WGS) entry which is preliminary data.</text>
</comment>
<dbReference type="SUPFAM" id="SSF81301">
    <property type="entry name" value="Nucleotidyltransferase"/>
    <property type="match status" value="1"/>
</dbReference>
<evidence type="ECO:0000259" key="1">
    <source>
        <dbReference type="Pfam" id="PF18765"/>
    </source>
</evidence>
<dbReference type="InterPro" id="IPR043519">
    <property type="entry name" value="NT_sf"/>
</dbReference>
<keyword evidence="4" id="KW-1185">Reference proteome</keyword>
<dbReference type="Pfam" id="PF18765">
    <property type="entry name" value="Polbeta"/>
    <property type="match status" value="1"/>
</dbReference>
<dbReference type="InterPro" id="IPR041633">
    <property type="entry name" value="Polbeta"/>
</dbReference>
<dbReference type="GO" id="GO:0016740">
    <property type="term" value="F:transferase activity"/>
    <property type="evidence" value="ECO:0007669"/>
    <property type="project" value="UniProtKB-KW"/>
</dbReference>
<dbReference type="Gene3D" id="3.30.460.10">
    <property type="entry name" value="Beta Polymerase, domain 2"/>
    <property type="match status" value="1"/>
</dbReference>
<organism evidence="2 5">
    <name type="scientific">Labilibaculum euxinus</name>
    <dbReference type="NCBI Taxonomy" id="2686357"/>
    <lineage>
        <taxon>Bacteria</taxon>
        <taxon>Pseudomonadati</taxon>
        <taxon>Bacteroidota</taxon>
        <taxon>Bacteroidia</taxon>
        <taxon>Marinilabiliales</taxon>
        <taxon>Marinifilaceae</taxon>
        <taxon>Labilibaculum</taxon>
    </lineage>
</organism>
<evidence type="ECO:0000313" key="2">
    <source>
        <dbReference type="EMBL" id="MUP39628.1"/>
    </source>
</evidence>
<dbReference type="Proteomes" id="UP000285951">
    <property type="component" value="Unassembled WGS sequence"/>
</dbReference>
<dbReference type="OrthoDB" id="9803106at2"/>
<gene>
    <name evidence="3" type="ORF">DWB62_017580</name>
    <name evidence="2" type="ORF">GNY23_17580</name>
</gene>
<dbReference type="CDD" id="cd05403">
    <property type="entry name" value="NT_KNTase_like"/>
    <property type="match status" value="1"/>
</dbReference>
<feature type="domain" description="Polymerase beta nucleotidyltransferase" evidence="1">
    <location>
        <begin position="12"/>
        <end position="98"/>
    </location>
</feature>
<proteinExistence type="predicted"/>
<dbReference type="EMBL" id="QTZN02000055">
    <property type="protein sequence ID" value="MVB08833.1"/>
    <property type="molecule type" value="Genomic_DNA"/>
</dbReference>